<dbReference type="GO" id="GO:0003723">
    <property type="term" value="F:RNA binding"/>
    <property type="evidence" value="ECO:0007669"/>
    <property type="project" value="UniProtKB-UniRule"/>
</dbReference>
<gene>
    <name evidence="5 9" type="primary">rny</name>
    <name evidence="9" type="ORF">SCANT_v1c02710</name>
</gene>
<dbReference type="GO" id="GO:0006402">
    <property type="term" value="P:mRNA catabolic process"/>
    <property type="evidence" value="ECO:0007669"/>
    <property type="project" value="UniProtKB-UniRule"/>
</dbReference>
<dbReference type="HAMAP" id="MF_00335">
    <property type="entry name" value="RNase_Y"/>
    <property type="match status" value="1"/>
</dbReference>
<dbReference type="EMBL" id="CP012622">
    <property type="protein sequence ID" value="ALD66181.1"/>
    <property type="molecule type" value="Genomic_DNA"/>
</dbReference>
<dbReference type="Gene3D" id="1.10.3210.10">
    <property type="entry name" value="Hypothetical protein af1432"/>
    <property type="match status" value="1"/>
</dbReference>
<feature type="domain" description="HD" evidence="8">
    <location>
        <begin position="328"/>
        <end position="421"/>
    </location>
</feature>
<keyword evidence="5" id="KW-0812">Transmembrane</keyword>
<dbReference type="PROSITE" id="PS51831">
    <property type="entry name" value="HD"/>
    <property type="match status" value="1"/>
</dbReference>
<dbReference type="InterPro" id="IPR006674">
    <property type="entry name" value="HD_domain"/>
</dbReference>
<keyword evidence="5" id="KW-1133">Transmembrane helix</keyword>
<feature type="coiled-coil region" evidence="7">
    <location>
        <begin position="80"/>
        <end position="180"/>
    </location>
</feature>
<evidence type="ECO:0000313" key="9">
    <source>
        <dbReference type="EMBL" id="ALD66181.1"/>
    </source>
</evidence>
<dbReference type="InterPro" id="IPR006675">
    <property type="entry name" value="HDIG_dom"/>
</dbReference>
<keyword evidence="3 5" id="KW-0378">Hydrolase</keyword>
<evidence type="ECO:0000256" key="1">
    <source>
        <dbReference type="ARBA" id="ARBA00022722"/>
    </source>
</evidence>
<evidence type="ECO:0000259" key="8">
    <source>
        <dbReference type="PROSITE" id="PS51831"/>
    </source>
</evidence>
<comment type="similarity">
    <text evidence="5">Belongs to the RNase Y family.</text>
</comment>
<evidence type="ECO:0000256" key="6">
    <source>
        <dbReference type="NCBIfam" id="TIGR03319"/>
    </source>
</evidence>
<sequence length="511" mass="58903">MLVMNDDLVHLYIAIISFLIVLLIVLGTVIVYLIKSRQRKYILKKTLDESKEIKMKILAEAKADAALIKLNAESDASYIREEISIENKNLKQKKEQFFEEIEVLNKKEEELIQDKINTNKIKSELKIQKKKYQLALENISNLTEEQVKSELFNIVENKYLNELSNKIKDYENKLKIRAEKKASDILIDAMQSCHIQITSEKNTTFFEIENDSWKGKIIGKEGRNIKTFQSYGGVDLIIDDTPNRITISSFNPIRREIAYLTLTELIKTARIHPATIEEQLIIQEEKLNKHCFEIGNEVLLNLNIDDLPEEIVKMIGKLKFRHSYGQNALQHSIEVAKICRKIALEMGLDEKIGLKSGLLHDIGKAVDFEQEGSHVKLGVDILKKYNLEFEIINAVESHHNDVEKETYYAEIVAIADAMSAARPGARNNDANEYFIRMQELEDICLQQEGVIKAYVLKAGREIRVMVNPTVIDDYNMKKISLNLKENIQKINKTPGDIYITIIREKREVIRL</sequence>
<keyword evidence="5" id="KW-0472">Membrane</keyword>
<keyword evidence="4 5" id="KW-0694">RNA-binding</keyword>
<dbReference type="NCBIfam" id="TIGR03319">
    <property type="entry name" value="RNase_Y"/>
    <property type="match status" value="1"/>
</dbReference>
<name>A0A0M5KE45_9MOLU</name>
<evidence type="ECO:0000256" key="4">
    <source>
        <dbReference type="ARBA" id="ARBA00022884"/>
    </source>
</evidence>
<comment type="subcellular location">
    <subcellularLocation>
        <location evidence="5">Cell membrane</location>
        <topology evidence="5">Single-pass membrane protein</topology>
    </subcellularLocation>
</comment>
<evidence type="ECO:0000256" key="3">
    <source>
        <dbReference type="ARBA" id="ARBA00022801"/>
    </source>
</evidence>
<keyword evidence="10" id="KW-1185">Reference proteome</keyword>
<evidence type="ECO:0000313" key="10">
    <source>
        <dbReference type="Proteomes" id="UP000063919"/>
    </source>
</evidence>
<keyword evidence="2 5" id="KW-0255">Endonuclease</keyword>
<dbReference type="NCBIfam" id="TIGR00277">
    <property type="entry name" value="HDIG"/>
    <property type="match status" value="1"/>
</dbReference>
<dbReference type="SUPFAM" id="SSF109604">
    <property type="entry name" value="HD-domain/PDEase-like"/>
    <property type="match status" value="1"/>
</dbReference>
<reference evidence="9 10" key="1">
    <citation type="journal article" date="2015" name="Genome Announc.">
        <title>Complete Genome Sequence of Spiroplasma cantharicola CC-1T (DSM 21588), a Bacterium Isolated from Soldier Beetle (Cantharis carolinus).</title>
        <authorList>
            <person name="Lo W.S."/>
            <person name="Liu P.Y."/>
            <person name="Kuo C.H."/>
        </authorList>
    </citation>
    <scope>NUCLEOTIDE SEQUENCE [LARGE SCALE GENOMIC DNA]</scope>
    <source>
        <strain evidence="9 10">CC-1</strain>
    </source>
</reference>
<keyword evidence="7" id="KW-0175">Coiled coil</keyword>
<feature type="transmembrane region" description="Helical" evidence="5">
    <location>
        <begin position="12"/>
        <end position="34"/>
    </location>
</feature>
<dbReference type="Pfam" id="PF00013">
    <property type="entry name" value="KH_1"/>
    <property type="match status" value="1"/>
</dbReference>
<dbReference type="KEGG" id="scj:SCANT_v1c02710"/>
<evidence type="ECO:0000256" key="7">
    <source>
        <dbReference type="SAM" id="Coils"/>
    </source>
</evidence>
<dbReference type="STRING" id="362837.SCANT_v1c02710"/>
<evidence type="ECO:0000256" key="2">
    <source>
        <dbReference type="ARBA" id="ARBA00022759"/>
    </source>
</evidence>
<dbReference type="InterPro" id="IPR036612">
    <property type="entry name" value="KH_dom_type_1_sf"/>
</dbReference>
<dbReference type="EC" id="3.1.-.-" evidence="5 6"/>
<dbReference type="InterPro" id="IPR017705">
    <property type="entry name" value="Ribonuclease_Y"/>
</dbReference>
<dbReference type="InterPro" id="IPR004088">
    <property type="entry name" value="KH_dom_type_1"/>
</dbReference>
<dbReference type="SMART" id="SM00471">
    <property type="entry name" value="HDc"/>
    <property type="match status" value="1"/>
</dbReference>
<dbReference type="GO" id="GO:0005886">
    <property type="term" value="C:plasma membrane"/>
    <property type="evidence" value="ECO:0007669"/>
    <property type="project" value="UniProtKB-SubCell"/>
</dbReference>
<dbReference type="Pfam" id="PF12072">
    <property type="entry name" value="RNase_Y_N"/>
    <property type="match status" value="1"/>
</dbReference>
<dbReference type="GO" id="GO:0016787">
    <property type="term" value="F:hydrolase activity"/>
    <property type="evidence" value="ECO:0007669"/>
    <property type="project" value="UniProtKB-KW"/>
</dbReference>
<dbReference type="InterPro" id="IPR022711">
    <property type="entry name" value="RNase_Y_N"/>
</dbReference>
<dbReference type="Proteomes" id="UP000063919">
    <property type="component" value="Chromosome"/>
</dbReference>
<organism evidence="9 10">
    <name type="scientific">Spiroplasma cantharicola</name>
    <dbReference type="NCBI Taxonomy" id="362837"/>
    <lineage>
        <taxon>Bacteria</taxon>
        <taxon>Bacillati</taxon>
        <taxon>Mycoplasmatota</taxon>
        <taxon>Mollicutes</taxon>
        <taxon>Entomoplasmatales</taxon>
        <taxon>Spiroplasmataceae</taxon>
        <taxon>Spiroplasma</taxon>
    </lineage>
</organism>
<dbReference type="InterPro" id="IPR003607">
    <property type="entry name" value="HD/PDEase_dom"/>
</dbReference>
<keyword evidence="1 5" id="KW-0540">Nuclease</keyword>
<dbReference type="PATRIC" id="fig|362837.3.peg.272"/>
<dbReference type="CDD" id="cd00077">
    <property type="entry name" value="HDc"/>
    <property type="match status" value="1"/>
</dbReference>
<dbReference type="CDD" id="cd22431">
    <property type="entry name" value="KH-I_RNaseY"/>
    <property type="match status" value="1"/>
</dbReference>
<evidence type="ECO:0000256" key="5">
    <source>
        <dbReference type="HAMAP-Rule" id="MF_00335"/>
    </source>
</evidence>
<accession>A0A0M5KE45</accession>
<protein>
    <recommendedName>
        <fullName evidence="5 6">Ribonuclease Y</fullName>
        <shortName evidence="5">RNase Y</shortName>
        <ecNumber evidence="5 6">3.1.-.-</ecNumber>
    </recommendedName>
</protein>
<dbReference type="PANTHER" id="PTHR12826">
    <property type="entry name" value="RIBONUCLEASE Y"/>
    <property type="match status" value="1"/>
</dbReference>
<dbReference type="PANTHER" id="PTHR12826:SF15">
    <property type="entry name" value="RIBONUCLEASE Y"/>
    <property type="match status" value="1"/>
</dbReference>
<dbReference type="SUPFAM" id="SSF54791">
    <property type="entry name" value="Eukaryotic type KH-domain (KH-domain type I)"/>
    <property type="match status" value="1"/>
</dbReference>
<comment type="function">
    <text evidence="5">Endoribonuclease that initiates mRNA decay.</text>
</comment>
<dbReference type="GO" id="GO:0004521">
    <property type="term" value="F:RNA endonuclease activity"/>
    <property type="evidence" value="ECO:0007669"/>
    <property type="project" value="UniProtKB-UniRule"/>
</dbReference>
<dbReference type="Pfam" id="PF01966">
    <property type="entry name" value="HD"/>
    <property type="match status" value="1"/>
</dbReference>
<dbReference type="AlphaFoldDB" id="A0A0M5KE45"/>
<keyword evidence="5" id="KW-1003">Cell membrane</keyword>
<proteinExistence type="inferred from homology"/>